<name>A0ABS0H9L7_9ACTN</name>
<reference evidence="1 2" key="1">
    <citation type="submission" date="2020-11" db="EMBL/GenBank/DDBJ databases">
        <title>A novel isolate from a Black sea contaminated sediment with potential to produce alkanes: Plantactinospora alkalitolerans sp. nov.</title>
        <authorList>
            <person name="Carro L."/>
            <person name="Veyisoglu A."/>
            <person name="Guven K."/>
            <person name="Schumann P."/>
            <person name="Klenk H.-P."/>
            <person name="Sahin N."/>
        </authorList>
    </citation>
    <scope>NUCLEOTIDE SEQUENCE [LARGE SCALE GENOMIC DNA]</scope>
    <source>
        <strain evidence="1 2">S1510</strain>
    </source>
</reference>
<keyword evidence="2" id="KW-1185">Reference proteome</keyword>
<accession>A0ABS0H9L7</accession>
<dbReference type="EMBL" id="JADPUN010000422">
    <property type="protein sequence ID" value="MBF9135170.1"/>
    <property type="molecule type" value="Genomic_DNA"/>
</dbReference>
<evidence type="ECO:0000313" key="1">
    <source>
        <dbReference type="EMBL" id="MBF9135170.1"/>
    </source>
</evidence>
<protein>
    <submittedName>
        <fullName evidence="1">Uncharacterized protein</fullName>
    </submittedName>
</protein>
<evidence type="ECO:0000313" key="2">
    <source>
        <dbReference type="Proteomes" id="UP000638560"/>
    </source>
</evidence>
<organism evidence="1 2">
    <name type="scientific">Plantactinospora alkalitolerans</name>
    <dbReference type="NCBI Taxonomy" id="2789879"/>
    <lineage>
        <taxon>Bacteria</taxon>
        <taxon>Bacillati</taxon>
        <taxon>Actinomycetota</taxon>
        <taxon>Actinomycetes</taxon>
        <taxon>Micromonosporales</taxon>
        <taxon>Micromonosporaceae</taxon>
        <taxon>Plantactinospora</taxon>
    </lineage>
</organism>
<comment type="caution">
    <text evidence="1">The sequence shown here is derived from an EMBL/GenBank/DDBJ whole genome shotgun (WGS) entry which is preliminary data.</text>
</comment>
<dbReference type="RefSeq" id="WP_196206631.1">
    <property type="nucleotide sequence ID" value="NZ_JADPUN010000422.1"/>
</dbReference>
<proteinExistence type="predicted"/>
<dbReference type="Proteomes" id="UP000638560">
    <property type="component" value="Unassembled WGS sequence"/>
</dbReference>
<sequence>MSTALSPIQVATLADRTVSRIAGWLAAENGTNQAEHVLQITAKPLEELAEVLAALDAGDWRAAAAECVDVIVTSCTAQARLSHRLVLGEIYRIKAATSPNLAGAERNLIRSIAGLGDLVIGWTGQNPRKRERGVIVETHQVVSQLDEVARAAAELIAALGFDVALVAGEDLAKLNTRLDGIGVPR</sequence>
<gene>
    <name evidence="1" type="ORF">I0C86_40540</name>
</gene>